<dbReference type="InterPro" id="IPR011009">
    <property type="entry name" value="Kinase-like_dom_sf"/>
</dbReference>
<dbReference type="InterPro" id="IPR052981">
    <property type="entry name" value="Ingression_C2_domain"/>
</dbReference>
<dbReference type="RefSeq" id="XP_012203761.1">
    <property type="nucleotide sequence ID" value="XM_012348371.1"/>
</dbReference>
<reference evidence="3 4" key="1">
    <citation type="journal article" date="2013" name="PLoS Genet.">
        <title>Distinctive expansion of potential virulence genes in the genome of the oomycete fish pathogen Saprolegnia parasitica.</title>
        <authorList>
            <person name="Jiang R.H."/>
            <person name="de Bruijn I."/>
            <person name="Haas B.J."/>
            <person name="Belmonte R."/>
            <person name="Lobach L."/>
            <person name="Christie J."/>
            <person name="van den Ackerveken G."/>
            <person name="Bottin A."/>
            <person name="Bulone V."/>
            <person name="Diaz-Moreno S.M."/>
            <person name="Dumas B."/>
            <person name="Fan L."/>
            <person name="Gaulin E."/>
            <person name="Govers F."/>
            <person name="Grenville-Briggs L.J."/>
            <person name="Horner N.R."/>
            <person name="Levin J.Z."/>
            <person name="Mammella M."/>
            <person name="Meijer H.J."/>
            <person name="Morris P."/>
            <person name="Nusbaum C."/>
            <person name="Oome S."/>
            <person name="Phillips A.J."/>
            <person name="van Rooyen D."/>
            <person name="Rzeszutek E."/>
            <person name="Saraiva M."/>
            <person name="Secombes C.J."/>
            <person name="Seidl M.F."/>
            <person name="Snel B."/>
            <person name="Stassen J.H."/>
            <person name="Sykes S."/>
            <person name="Tripathy S."/>
            <person name="van den Berg H."/>
            <person name="Vega-Arreguin J.C."/>
            <person name="Wawra S."/>
            <person name="Young S.K."/>
            <person name="Zeng Q."/>
            <person name="Dieguez-Uribeondo J."/>
            <person name="Russ C."/>
            <person name="Tyler B.M."/>
            <person name="van West P."/>
        </authorList>
    </citation>
    <scope>NUCLEOTIDE SEQUENCE [LARGE SCALE GENOMIC DNA]</scope>
    <source>
        <strain evidence="3 4">CBS 223.65</strain>
    </source>
</reference>
<evidence type="ECO:0000256" key="1">
    <source>
        <dbReference type="SAM" id="MobiDB-lite"/>
    </source>
</evidence>
<name>A0A067CG40_SAPPC</name>
<dbReference type="GeneID" id="24141729"/>
<dbReference type="InterPro" id="IPR001245">
    <property type="entry name" value="Ser-Thr/Tyr_kinase_cat_dom"/>
</dbReference>
<feature type="domain" description="C2" evidence="2">
    <location>
        <begin position="1"/>
        <end position="107"/>
    </location>
</feature>
<dbReference type="SUPFAM" id="SSF49562">
    <property type="entry name" value="C2 domain (Calcium/lipid-binding domain, CaLB)"/>
    <property type="match status" value="1"/>
</dbReference>
<dbReference type="Gene3D" id="2.60.40.150">
    <property type="entry name" value="C2 domain"/>
    <property type="match status" value="1"/>
</dbReference>
<dbReference type="EMBL" id="KK583231">
    <property type="protein sequence ID" value="KDO25531.1"/>
    <property type="molecule type" value="Genomic_DNA"/>
</dbReference>
<dbReference type="GO" id="GO:0004672">
    <property type="term" value="F:protein kinase activity"/>
    <property type="evidence" value="ECO:0007669"/>
    <property type="project" value="InterPro"/>
</dbReference>
<dbReference type="InterPro" id="IPR035892">
    <property type="entry name" value="C2_domain_sf"/>
</dbReference>
<dbReference type="InterPro" id="IPR000008">
    <property type="entry name" value="C2_dom"/>
</dbReference>
<evidence type="ECO:0000313" key="4">
    <source>
        <dbReference type="Proteomes" id="UP000030745"/>
    </source>
</evidence>
<dbReference type="Proteomes" id="UP000030745">
    <property type="component" value="Unassembled WGS sequence"/>
</dbReference>
<dbReference type="VEuPathDB" id="FungiDB:SPRG_20652"/>
<evidence type="ECO:0000259" key="2">
    <source>
        <dbReference type="PROSITE" id="PS50004"/>
    </source>
</evidence>
<dbReference type="PROSITE" id="PS50004">
    <property type="entry name" value="C2"/>
    <property type="match status" value="1"/>
</dbReference>
<dbReference type="KEGG" id="spar:SPRG_20652"/>
<feature type="compositionally biased region" description="Polar residues" evidence="1">
    <location>
        <begin position="170"/>
        <end position="180"/>
    </location>
</feature>
<dbReference type="PANTHER" id="PTHR47052:SF3">
    <property type="entry name" value="INGRESSION PROTEIN 1"/>
    <property type="match status" value="1"/>
</dbReference>
<evidence type="ECO:0000313" key="3">
    <source>
        <dbReference type="EMBL" id="KDO25531.1"/>
    </source>
</evidence>
<dbReference type="Gene3D" id="1.10.510.10">
    <property type="entry name" value="Transferase(Phosphotransferase) domain 1"/>
    <property type="match status" value="1"/>
</dbReference>
<organism evidence="3 4">
    <name type="scientific">Saprolegnia parasitica (strain CBS 223.65)</name>
    <dbReference type="NCBI Taxonomy" id="695850"/>
    <lineage>
        <taxon>Eukaryota</taxon>
        <taxon>Sar</taxon>
        <taxon>Stramenopiles</taxon>
        <taxon>Oomycota</taxon>
        <taxon>Saprolegniomycetes</taxon>
        <taxon>Saprolegniales</taxon>
        <taxon>Saprolegniaceae</taxon>
        <taxon>Saprolegnia</taxon>
    </lineage>
</organism>
<dbReference type="OMA" id="QWRDREL"/>
<dbReference type="Pfam" id="PF00168">
    <property type="entry name" value="C2"/>
    <property type="match status" value="1"/>
</dbReference>
<protein>
    <recommendedName>
        <fullName evidence="2">C2 domain-containing protein</fullName>
    </recommendedName>
</protein>
<keyword evidence="4" id="KW-1185">Reference proteome</keyword>
<dbReference type="Pfam" id="PF07714">
    <property type="entry name" value="PK_Tyr_Ser-Thr"/>
    <property type="match status" value="1"/>
</dbReference>
<feature type="compositionally biased region" description="Low complexity" evidence="1">
    <location>
        <begin position="188"/>
        <end position="197"/>
    </location>
</feature>
<dbReference type="CDD" id="cd00030">
    <property type="entry name" value="C2"/>
    <property type="match status" value="1"/>
</dbReference>
<dbReference type="PANTHER" id="PTHR47052">
    <property type="entry name" value="CONSERVED SERINE PROLINE-RICH PROTEIN (AFU_ORTHOLOGUE AFUA_2G01790)"/>
    <property type="match status" value="1"/>
</dbReference>
<proteinExistence type="predicted"/>
<sequence>MAVQLHVTLIEARGLARAQLFGTQDPYCIVTLGHRSERTEYHDNGGAEPFWNAPFVFSFKTRTEKAVLDIDIRNANAAFLPDNSIGFVSLRVDLAQWRDRELRQEWLPVYRKQAKARAPNGAKHDGGELKVRMEVLYDTTLASQPSVVVLTKQVAKPMVVTPPKSPVAASPTSRPLTSSHVAPPPSPSKTVPSSPSHSDYRQHECLQPFGGYWIPPERWTLDKSHTAHALLVGSVGKEPVLLQLALSVVDVTSILSTYATLPKDHMLLRLRGFSLHDHAWCVLYEHAAPLTHLAAESWSRSTTAVAMDIASAMAQLHLAKVIHGGIRLTAVFKDDNDRYRLHGFPSPRPTTGDAVDLPWAAPETLSDEALTRKTDVYAFGIFLAELGLGEAAPFAVHKREAREAFLEAVRAQTYTLEAELTEVVPAPMLSVILKCTTPLITKRPTSLVVVDLVRGAKAALFPGAHTTTM</sequence>
<feature type="region of interest" description="Disordered" evidence="1">
    <location>
        <begin position="161"/>
        <end position="200"/>
    </location>
</feature>
<dbReference type="OrthoDB" id="270970at2759"/>
<accession>A0A067CG40</accession>
<gene>
    <name evidence="3" type="ORF">SPRG_20652</name>
</gene>
<dbReference type="SUPFAM" id="SSF56112">
    <property type="entry name" value="Protein kinase-like (PK-like)"/>
    <property type="match status" value="1"/>
</dbReference>
<dbReference type="SMART" id="SM00239">
    <property type="entry name" value="C2"/>
    <property type="match status" value="1"/>
</dbReference>
<dbReference type="AlphaFoldDB" id="A0A067CG40"/>